<evidence type="ECO:0000256" key="1">
    <source>
        <dbReference type="SAM" id="Phobius"/>
    </source>
</evidence>
<keyword evidence="1" id="KW-1133">Transmembrane helix</keyword>
<gene>
    <name evidence="2" type="ORF">STRIC_2361</name>
</gene>
<dbReference type="EMBL" id="AEUX02000005">
    <property type="protein sequence ID" value="EHI69990.1"/>
    <property type="molecule type" value="Genomic_DNA"/>
</dbReference>
<name>G5K1V3_9STRE</name>
<organism evidence="2 3">
    <name type="scientific">Streptococcus ictaluri 707-05</name>
    <dbReference type="NCBI Taxonomy" id="764299"/>
    <lineage>
        <taxon>Bacteria</taxon>
        <taxon>Bacillati</taxon>
        <taxon>Bacillota</taxon>
        <taxon>Bacilli</taxon>
        <taxon>Lactobacillales</taxon>
        <taxon>Streptococcaceae</taxon>
        <taxon>Streptococcus</taxon>
    </lineage>
</organism>
<dbReference type="AlphaFoldDB" id="G5K1V3"/>
<protein>
    <submittedName>
        <fullName evidence="2">Uncharacterized protein</fullName>
    </submittedName>
</protein>
<evidence type="ECO:0000313" key="3">
    <source>
        <dbReference type="Proteomes" id="UP000003330"/>
    </source>
</evidence>
<evidence type="ECO:0000313" key="2">
    <source>
        <dbReference type="EMBL" id="EHI69990.1"/>
    </source>
</evidence>
<keyword evidence="3" id="KW-1185">Reference proteome</keyword>
<feature type="transmembrane region" description="Helical" evidence="1">
    <location>
        <begin position="20"/>
        <end position="42"/>
    </location>
</feature>
<dbReference type="STRING" id="764299.STRIC_2361"/>
<keyword evidence="1" id="KW-0472">Membrane</keyword>
<sequence length="49" mass="5761">MTIFGYQLFRFTEHMTLPYFALLISGMLAFLIFGFVLVYCLASKTFRLK</sequence>
<keyword evidence="1" id="KW-0812">Transmembrane</keyword>
<comment type="caution">
    <text evidence="2">The sequence shown here is derived from an EMBL/GenBank/DDBJ whole genome shotgun (WGS) entry which is preliminary data.</text>
</comment>
<reference evidence="2 3" key="1">
    <citation type="journal article" date="2014" name="Int. J. Syst. Evol. Microbiol.">
        <title>Phylogenomics and the dynamic genome evolution of the genus Streptococcus.</title>
        <authorList>
            <consortium name="The Broad Institute Genome Sequencing Platform"/>
            <person name="Richards V.P."/>
            <person name="Palmer S.R."/>
            <person name="Pavinski Bitar P.D."/>
            <person name="Qin X."/>
            <person name="Weinstock G.M."/>
            <person name="Highlander S.K."/>
            <person name="Town C.D."/>
            <person name="Burne R.A."/>
            <person name="Stanhope M.J."/>
        </authorList>
    </citation>
    <scope>NUCLEOTIDE SEQUENCE [LARGE SCALE GENOMIC DNA]</scope>
    <source>
        <strain evidence="2 3">707-05</strain>
    </source>
</reference>
<dbReference type="Proteomes" id="UP000003330">
    <property type="component" value="Unassembled WGS sequence"/>
</dbReference>
<proteinExistence type="predicted"/>
<accession>G5K1V3</accession>
<dbReference type="RefSeq" id="WP_008088103.1">
    <property type="nucleotide sequence ID" value="NZ_AEUX02000005.1"/>
</dbReference>